<gene>
    <name evidence="2" type="ORF">CEP51_001416</name>
</gene>
<dbReference type="EMBL" id="NKCL01000018">
    <property type="protein sequence ID" value="RSL89039.1"/>
    <property type="molecule type" value="Genomic_DNA"/>
</dbReference>
<dbReference type="Proteomes" id="UP000287972">
    <property type="component" value="Unassembled WGS sequence"/>
</dbReference>
<proteinExistence type="predicted"/>
<protein>
    <recommendedName>
        <fullName evidence="4">NB-ARC domain-containing protein</fullName>
    </recommendedName>
</protein>
<evidence type="ECO:0000313" key="3">
    <source>
        <dbReference type="Proteomes" id="UP000287972"/>
    </source>
</evidence>
<organism evidence="2 3">
    <name type="scientific">Fusarium floridanum</name>
    <dbReference type="NCBI Taxonomy" id="1325733"/>
    <lineage>
        <taxon>Eukaryota</taxon>
        <taxon>Fungi</taxon>
        <taxon>Dikarya</taxon>
        <taxon>Ascomycota</taxon>
        <taxon>Pezizomycotina</taxon>
        <taxon>Sordariomycetes</taxon>
        <taxon>Hypocreomycetidae</taxon>
        <taxon>Hypocreales</taxon>
        <taxon>Nectriaceae</taxon>
        <taxon>Fusarium</taxon>
        <taxon>Fusarium solani species complex</taxon>
    </lineage>
</organism>
<dbReference type="AlphaFoldDB" id="A0A428SGZ4"/>
<keyword evidence="1" id="KW-0175">Coiled coil</keyword>
<feature type="coiled-coil region" evidence="1">
    <location>
        <begin position="656"/>
        <end position="683"/>
    </location>
</feature>
<evidence type="ECO:0000313" key="2">
    <source>
        <dbReference type="EMBL" id="RSL89039.1"/>
    </source>
</evidence>
<dbReference type="Gene3D" id="3.40.50.300">
    <property type="entry name" value="P-loop containing nucleotide triphosphate hydrolases"/>
    <property type="match status" value="1"/>
</dbReference>
<keyword evidence="3" id="KW-1185">Reference proteome</keyword>
<comment type="caution">
    <text evidence="2">The sequence shown here is derived from an EMBL/GenBank/DDBJ whole genome shotgun (WGS) entry which is preliminary data.</text>
</comment>
<dbReference type="SUPFAM" id="SSF52540">
    <property type="entry name" value="P-loop containing nucleoside triphosphate hydrolases"/>
    <property type="match status" value="1"/>
</dbReference>
<accession>A0A428SGZ4</accession>
<sequence length="792" mass="88026">MEYLVAIELLPHSRLRTIPLPESLTASLELSILRGLLLSRMQYHYDASRVLYEIFLDAIANWGLASFQVGIVAAESANCHNMLRKEHVANTIATRCLAARNTPELISRKDWSYLSLYLVDSLIGSGRYAEAESALERLISQPSITPAIHMMGCLRLSKIQRRLPEEDGTVESHHSLREGLSLFHQVPCALQEEYLEEMACSLSAATTTTQRIFETETLVNAVNDLLGQGGSGGSPALKRYSQSQLEFKQHILRREKGNTIPGIYDYAANQTNTRPTSLIDSMAIPVAIFKVFSVPCQDNNGFVQRPEANDIPLLPGRNENMMVYSIYGNVGVGKTTLTTYFANSLEHACRAVIWIGDSPLHEISYYLSSVATELGLADADSSKAIPPDKAREYMYKWFTNPRSVGLELPWLIVFDGIESEEALRQFWPTGGRFGTVLVVTREKPSFSFDETMGLPWNIKLGPMDPTNGMEVASEDLSSTLAIITASPPIEPSSPAQRPKNRFLQSIMPYSRPKPNPKPEYLLADFLDGHPAAIEQAASVIVRRNLSLTDFMAKYQSAQAIIDPDLAIDIMKNPNHNIHLITIWLLDTGDGWPLMNIICLLDPSSIPESILWHDTPFASLSEACLDQAIKDLEPESEDYWSIQAACHHRFGDVNRRVRSVQESVASYEMSIEALEQMKGKAEKDLLFVRVKLGFSLLMNYQPKAAEKVLKQARLQTSTTKLGDIIASSETQSIMLLGLATAKLSQSKPEESLQLGLEYLSKVLPFVGEGELTNSFHLIISGGYGHLSEFNLAL</sequence>
<dbReference type="InterPro" id="IPR027417">
    <property type="entry name" value="P-loop_NTPase"/>
</dbReference>
<evidence type="ECO:0000256" key="1">
    <source>
        <dbReference type="SAM" id="Coils"/>
    </source>
</evidence>
<evidence type="ECO:0008006" key="4">
    <source>
        <dbReference type="Google" id="ProtNLM"/>
    </source>
</evidence>
<reference evidence="2 3" key="1">
    <citation type="submission" date="2017-06" db="EMBL/GenBank/DDBJ databases">
        <title>Comparative genomic analysis of Ambrosia Fusariam Clade fungi.</title>
        <authorList>
            <person name="Stajich J.E."/>
            <person name="Carrillo J."/>
            <person name="Kijimoto T."/>
            <person name="Eskalen A."/>
            <person name="O'Donnell K."/>
            <person name="Kasson M."/>
        </authorList>
    </citation>
    <scope>NUCLEOTIDE SEQUENCE [LARGE SCALE GENOMIC DNA]</scope>
    <source>
        <strain evidence="2 3">NRRL62606</strain>
    </source>
</reference>
<name>A0A428SGZ4_9HYPO</name>